<evidence type="ECO:0000313" key="2">
    <source>
        <dbReference type="EMBL" id="KAK7688596.1"/>
    </source>
</evidence>
<accession>A0AAW0G5F6</accession>
<comment type="caution">
    <text evidence="2">The sequence shown here is derived from an EMBL/GenBank/DDBJ whole genome shotgun (WGS) entry which is preliminary data.</text>
</comment>
<organism evidence="2 3">
    <name type="scientific">Cerrena zonata</name>
    <dbReference type="NCBI Taxonomy" id="2478898"/>
    <lineage>
        <taxon>Eukaryota</taxon>
        <taxon>Fungi</taxon>
        <taxon>Dikarya</taxon>
        <taxon>Basidiomycota</taxon>
        <taxon>Agaricomycotina</taxon>
        <taxon>Agaricomycetes</taxon>
        <taxon>Polyporales</taxon>
        <taxon>Cerrenaceae</taxon>
        <taxon>Cerrena</taxon>
    </lineage>
</organism>
<reference evidence="2 3" key="1">
    <citation type="submission" date="2022-09" db="EMBL/GenBank/DDBJ databases">
        <authorList>
            <person name="Palmer J.M."/>
        </authorList>
    </citation>
    <scope>NUCLEOTIDE SEQUENCE [LARGE SCALE GENOMIC DNA]</scope>
    <source>
        <strain evidence="2 3">DSM 7382</strain>
    </source>
</reference>
<keyword evidence="3" id="KW-1185">Reference proteome</keyword>
<evidence type="ECO:0000256" key="1">
    <source>
        <dbReference type="SAM" id="MobiDB-lite"/>
    </source>
</evidence>
<dbReference type="Proteomes" id="UP001385951">
    <property type="component" value="Unassembled WGS sequence"/>
</dbReference>
<proteinExistence type="predicted"/>
<evidence type="ECO:0000313" key="3">
    <source>
        <dbReference type="Proteomes" id="UP001385951"/>
    </source>
</evidence>
<feature type="region of interest" description="Disordered" evidence="1">
    <location>
        <begin position="40"/>
        <end position="76"/>
    </location>
</feature>
<protein>
    <submittedName>
        <fullName evidence="2">Uncharacterized protein</fullName>
    </submittedName>
</protein>
<gene>
    <name evidence="2" type="ORF">QCA50_008134</name>
</gene>
<sequence length="442" mass="49900">MNFKLTVATFEELNPCVYTARTSRNTRNVQPLTTGRACKIRDSGSRVGSSTRPPRLNRSLSPDRNHSSRASTTRLIRSLSPSLSSEADQIATLSDNSMEDYFLLNDLNRDLEGEQNIPRSLRHTPISQLTSLHLQLGQHAFVDPIELHTLLNVLAHAGNLELLSIIDIIYPTTNHHVCCEVSLPYLKSLRLVANGNIITSLLEHLSFPNSTTLNVELPSCTASIILILIHIEQILKGKDGDMPQTLKGLSIRPSINSLVVTGYHLRPRLRDLRSSQLNGSIRLCIKILGPDLDATYITVQFIRQCLPISTVEMVYLGDTICTQLNMIFLDLTIRDMPNLKFLYWAYVNRDEADDTHCMNSVIAFGADSSDSELDAVLEYVRSYIDVDEYYKNLDWVLSSCERRGHLVQGLRLEQLDPRDDSKAELQIECNTGYNWRAAWLYV</sequence>
<dbReference type="EMBL" id="JASBNA010000010">
    <property type="protein sequence ID" value="KAK7688596.1"/>
    <property type="molecule type" value="Genomic_DNA"/>
</dbReference>
<feature type="compositionally biased region" description="Polar residues" evidence="1">
    <location>
        <begin position="46"/>
        <end position="60"/>
    </location>
</feature>
<name>A0AAW0G5F6_9APHY</name>
<dbReference type="AlphaFoldDB" id="A0AAW0G5F6"/>